<evidence type="ECO:0000256" key="10">
    <source>
        <dbReference type="ARBA" id="ARBA00022628"/>
    </source>
</evidence>
<comment type="similarity">
    <text evidence="5">Belongs to the vitamin-B12 dependent methionine synthase family.</text>
</comment>
<reference evidence="23 24" key="1">
    <citation type="submission" date="2019-11" db="EMBL/GenBank/DDBJ databases">
        <title>First report of rice panicle blight caused by Xanthomonas sp. in Iran.</title>
        <authorList>
            <person name="Mirghasempour S.A."/>
            <person name="Huang S."/>
            <person name="Brady C.L."/>
            <person name="Studholme D.J."/>
        </authorList>
    </citation>
    <scope>NUCLEOTIDE SEQUENCE [LARGE SCALE GENOMIC DNA]</scope>
    <source>
        <strain evidence="21 24">ASD011</strain>
        <strain evidence="23">SAM114</strain>
    </source>
</reference>
<evidence type="ECO:0000256" key="14">
    <source>
        <dbReference type="ARBA" id="ARBA00022833"/>
    </source>
</evidence>
<keyword evidence="23" id="KW-1185">Reference proteome</keyword>
<keyword evidence="9" id="KW-0028">Amino-acid biosynthesis</keyword>
<dbReference type="InterPro" id="IPR003726">
    <property type="entry name" value="HCY_dom"/>
</dbReference>
<dbReference type="GO" id="GO:0050667">
    <property type="term" value="P:homocysteine metabolic process"/>
    <property type="evidence" value="ECO:0007669"/>
    <property type="project" value="TreeGrafter"/>
</dbReference>
<evidence type="ECO:0000256" key="12">
    <source>
        <dbReference type="ARBA" id="ARBA00022691"/>
    </source>
</evidence>
<dbReference type="PANTHER" id="PTHR45833:SF1">
    <property type="entry name" value="METHIONINE SYNTHASE"/>
    <property type="match status" value="1"/>
</dbReference>
<evidence type="ECO:0000256" key="16">
    <source>
        <dbReference type="ARBA" id="ARBA00023285"/>
    </source>
</evidence>
<dbReference type="Pfam" id="PF02574">
    <property type="entry name" value="S-methyl_trans"/>
    <property type="match status" value="1"/>
</dbReference>
<dbReference type="EMBL" id="WJPN01000001">
    <property type="protein sequence ID" value="MRG99019.1"/>
    <property type="molecule type" value="Genomic_DNA"/>
</dbReference>
<dbReference type="AlphaFoldDB" id="A0A6N7Q518"/>
<evidence type="ECO:0000313" key="24">
    <source>
        <dbReference type="Proteomes" id="UP000439314"/>
    </source>
</evidence>
<keyword evidence="11 19" id="KW-0808">Transferase</keyword>
<dbReference type="SUPFAM" id="SSF82282">
    <property type="entry name" value="Homocysteine S-methyltransferase"/>
    <property type="match status" value="1"/>
</dbReference>
<dbReference type="Gene3D" id="3.20.20.330">
    <property type="entry name" value="Homocysteine-binding-like domain"/>
    <property type="match status" value="1"/>
</dbReference>
<dbReference type="EC" id="2.1.1.13" evidence="6"/>
<dbReference type="GO" id="GO:0032259">
    <property type="term" value="P:methylation"/>
    <property type="evidence" value="ECO:0007669"/>
    <property type="project" value="UniProtKB-KW"/>
</dbReference>
<comment type="catalytic activity">
    <reaction evidence="1">
        <text>(6S)-5-methyl-5,6,7,8-tetrahydrofolate + L-homocysteine = (6S)-5,6,7,8-tetrahydrofolate + L-methionine</text>
        <dbReference type="Rhea" id="RHEA:11172"/>
        <dbReference type="ChEBI" id="CHEBI:18608"/>
        <dbReference type="ChEBI" id="CHEBI:57453"/>
        <dbReference type="ChEBI" id="CHEBI:57844"/>
        <dbReference type="ChEBI" id="CHEBI:58199"/>
        <dbReference type="EC" id="2.1.1.13"/>
    </reaction>
</comment>
<keyword evidence="10" id="KW-0846">Cobalamin</keyword>
<dbReference type="PROSITE" id="PS50970">
    <property type="entry name" value="HCY"/>
    <property type="match status" value="1"/>
</dbReference>
<proteinExistence type="inferred from homology"/>
<dbReference type="GO" id="GO:0005829">
    <property type="term" value="C:cytosol"/>
    <property type="evidence" value="ECO:0007669"/>
    <property type="project" value="TreeGrafter"/>
</dbReference>
<name>A0A6N7Q518_9XANT</name>
<evidence type="ECO:0000256" key="9">
    <source>
        <dbReference type="ARBA" id="ARBA00022605"/>
    </source>
</evidence>
<dbReference type="FunFam" id="3.20.20.330:FF:000001">
    <property type="entry name" value="Methionine synthase"/>
    <property type="match status" value="1"/>
</dbReference>
<evidence type="ECO:0000256" key="11">
    <source>
        <dbReference type="ARBA" id="ARBA00022679"/>
    </source>
</evidence>
<keyword evidence="15" id="KW-0486">Methionine biosynthesis</keyword>
<dbReference type="Proteomes" id="UP000437931">
    <property type="component" value="Unassembled WGS sequence"/>
</dbReference>
<evidence type="ECO:0000256" key="3">
    <source>
        <dbReference type="ARBA" id="ARBA00001956"/>
    </source>
</evidence>
<comment type="caution">
    <text evidence="21">The sequence shown here is derived from an EMBL/GenBank/DDBJ whole genome shotgun (WGS) entry which is preliminary data.</text>
</comment>
<dbReference type="InterPro" id="IPR050554">
    <property type="entry name" value="Met_Synthase/Corrinoid"/>
</dbReference>
<evidence type="ECO:0000313" key="21">
    <source>
        <dbReference type="EMBL" id="MRG99019.1"/>
    </source>
</evidence>
<dbReference type="Proteomes" id="UP000439314">
    <property type="component" value="Unassembled WGS sequence"/>
</dbReference>
<evidence type="ECO:0000256" key="4">
    <source>
        <dbReference type="ARBA" id="ARBA00005178"/>
    </source>
</evidence>
<comment type="cofactor">
    <cofactor evidence="3">
        <name>methylcob(III)alamin</name>
        <dbReference type="ChEBI" id="CHEBI:28115"/>
    </cofactor>
</comment>
<evidence type="ECO:0000256" key="7">
    <source>
        <dbReference type="ARBA" id="ARBA00013998"/>
    </source>
</evidence>
<evidence type="ECO:0000256" key="5">
    <source>
        <dbReference type="ARBA" id="ARBA00010398"/>
    </source>
</evidence>
<dbReference type="EMBL" id="WJPM01000001">
    <property type="protein sequence ID" value="MRH73190.1"/>
    <property type="molecule type" value="Genomic_DNA"/>
</dbReference>
<dbReference type="GO" id="GO:0046872">
    <property type="term" value="F:metal ion binding"/>
    <property type="evidence" value="ECO:0007669"/>
    <property type="project" value="UniProtKB-KW"/>
</dbReference>
<keyword evidence="14 19" id="KW-0862">Zinc</keyword>
<comment type="pathway">
    <text evidence="4">Amino-acid biosynthesis; L-methionine biosynthesis via de novo pathway; L-methionine from L-homocysteine (MetH route): step 1/1.</text>
</comment>
<evidence type="ECO:0000313" key="23">
    <source>
        <dbReference type="Proteomes" id="UP000437931"/>
    </source>
</evidence>
<evidence type="ECO:0000256" key="8">
    <source>
        <dbReference type="ARBA" id="ARBA00022603"/>
    </source>
</evidence>
<dbReference type="InterPro" id="IPR036589">
    <property type="entry name" value="HCY_dom_sf"/>
</dbReference>
<dbReference type="GO" id="GO:0008705">
    <property type="term" value="F:methionine synthase activity"/>
    <property type="evidence" value="ECO:0007669"/>
    <property type="project" value="UniProtKB-EC"/>
</dbReference>
<dbReference type="RefSeq" id="WP_153750453.1">
    <property type="nucleotide sequence ID" value="NZ_WJPM01000001.1"/>
</dbReference>
<comment type="function">
    <text evidence="17">Catalyzes the transfer of a methyl group from methyl-cobalamin to homocysteine, yielding enzyme-bound cob(I)alamin and methionine. Subsequently, remethylates the cofactor using methyltetrahydrofolate.</text>
</comment>
<keyword evidence="13 19" id="KW-0479">Metal-binding</keyword>
<dbReference type="GO" id="GO:0031419">
    <property type="term" value="F:cobalamin binding"/>
    <property type="evidence" value="ECO:0007669"/>
    <property type="project" value="UniProtKB-KW"/>
</dbReference>
<dbReference type="PANTHER" id="PTHR45833">
    <property type="entry name" value="METHIONINE SYNTHASE"/>
    <property type="match status" value="1"/>
</dbReference>
<evidence type="ECO:0000256" key="2">
    <source>
        <dbReference type="ARBA" id="ARBA00001947"/>
    </source>
</evidence>
<evidence type="ECO:0000256" key="1">
    <source>
        <dbReference type="ARBA" id="ARBA00001700"/>
    </source>
</evidence>
<evidence type="ECO:0000256" key="15">
    <source>
        <dbReference type="ARBA" id="ARBA00023167"/>
    </source>
</evidence>
<comment type="cofactor">
    <cofactor evidence="2 19">
        <name>Zn(2+)</name>
        <dbReference type="ChEBI" id="CHEBI:29105"/>
    </cofactor>
</comment>
<sequence>MSAVAPPPFPISHSPLPASQWLHPQRAEALLQALSQRILIIDGAMGTMIQRHGLQEADYRGERFAEGYDAQAAHVHGPGCDHAPQGHDLKGNNDLLLLTRPEVIAEIHRAYLDAGADLLETNTFNATSISQADYHLEHLVYELNKAGAQVARACCDAVEALTPDKPRFVIGVLGPTSRTASISPDVNDPGFRNTSFDELRATYREAIDGLIDGGADTLMVETIFDTLNAKAALYAIEEVFDARGGRLPVMISGTITDASGRTLSGQTAEAFYASVAHGRPLSVGLNCALGAKDLRPHVETLARIADGYVSAHPNAGLPNAFGEYDETPEEMAATLREFAESGLLNLVGGCCGTTPAHIRAIAEAVRGLPPRVPLAAPAQAA</sequence>
<feature type="binding site" evidence="19">
    <location>
        <position position="351"/>
    </location>
    <ligand>
        <name>Zn(2+)</name>
        <dbReference type="ChEBI" id="CHEBI:29105"/>
    </ligand>
</feature>
<evidence type="ECO:0000256" key="6">
    <source>
        <dbReference type="ARBA" id="ARBA00012032"/>
    </source>
</evidence>
<dbReference type="GO" id="GO:0046653">
    <property type="term" value="P:tetrahydrofolate metabolic process"/>
    <property type="evidence" value="ECO:0007669"/>
    <property type="project" value="TreeGrafter"/>
</dbReference>
<evidence type="ECO:0000256" key="17">
    <source>
        <dbReference type="ARBA" id="ARBA00025552"/>
    </source>
</evidence>
<feature type="binding site" evidence="19">
    <location>
        <position position="287"/>
    </location>
    <ligand>
        <name>Zn(2+)</name>
        <dbReference type="ChEBI" id="CHEBI:29105"/>
    </ligand>
</feature>
<evidence type="ECO:0000256" key="13">
    <source>
        <dbReference type="ARBA" id="ARBA00022723"/>
    </source>
</evidence>
<accession>A0A6N7Q518</accession>
<evidence type="ECO:0000259" key="20">
    <source>
        <dbReference type="PROSITE" id="PS50970"/>
    </source>
</evidence>
<keyword evidence="16" id="KW-0170">Cobalt</keyword>
<evidence type="ECO:0000256" key="19">
    <source>
        <dbReference type="PROSITE-ProRule" id="PRU00333"/>
    </source>
</evidence>
<protein>
    <recommendedName>
        <fullName evidence="7">Methionine synthase</fullName>
        <ecNumber evidence="6">2.1.1.13</ecNumber>
    </recommendedName>
    <alternativeName>
        <fullName evidence="18">5-methyltetrahydrofolate--homocysteine methyltransferase</fullName>
    </alternativeName>
</protein>
<evidence type="ECO:0000313" key="22">
    <source>
        <dbReference type="EMBL" id="MRH73190.1"/>
    </source>
</evidence>
<feature type="domain" description="Hcy-binding" evidence="20">
    <location>
        <begin position="27"/>
        <end position="365"/>
    </location>
</feature>
<reference evidence="22" key="2">
    <citation type="journal article" date="2020" name="Plant Dis.">
        <title>A Grain Rot of Rice in Iran Caused by a Xanthomonas Strain Closely Related to X. sacchari.</title>
        <authorList>
            <person name="Mirghasempour S.A."/>
            <person name="Huang S."/>
            <person name="Studholme D.J."/>
            <person name="Brady C.L."/>
        </authorList>
    </citation>
    <scope>NUCLEOTIDE SEQUENCE</scope>
    <source>
        <strain evidence="22">SAM114</strain>
    </source>
</reference>
<keyword evidence="12" id="KW-0949">S-adenosyl-L-methionine</keyword>
<gene>
    <name evidence="21" type="ORF">GIY21_01775</name>
    <name evidence="22" type="ORF">GIY22_00995</name>
</gene>
<organism evidence="21 24">
    <name type="scientific">Xanthomonas sontii</name>
    <dbReference type="NCBI Taxonomy" id="2650745"/>
    <lineage>
        <taxon>Bacteria</taxon>
        <taxon>Pseudomonadati</taxon>
        <taxon>Pseudomonadota</taxon>
        <taxon>Gammaproteobacteria</taxon>
        <taxon>Lysobacterales</taxon>
        <taxon>Lysobacteraceae</taxon>
        <taxon>Xanthomonas</taxon>
    </lineage>
</organism>
<keyword evidence="8 19" id="KW-0489">Methyltransferase</keyword>
<feature type="binding site" evidence="19">
    <location>
        <position position="350"/>
    </location>
    <ligand>
        <name>Zn(2+)</name>
        <dbReference type="ChEBI" id="CHEBI:29105"/>
    </ligand>
</feature>
<evidence type="ECO:0000256" key="18">
    <source>
        <dbReference type="ARBA" id="ARBA00031040"/>
    </source>
</evidence>